<dbReference type="InterPro" id="IPR029688">
    <property type="entry name" value="ICR"/>
</dbReference>
<name>A0A834ZB33_TETSI</name>
<feature type="region of interest" description="Disordered" evidence="4">
    <location>
        <begin position="21"/>
        <end position="91"/>
    </location>
</feature>
<organism evidence="5 6">
    <name type="scientific">Tetracentron sinense</name>
    <name type="common">Spur-leaf</name>
    <dbReference type="NCBI Taxonomy" id="13715"/>
    <lineage>
        <taxon>Eukaryota</taxon>
        <taxon>Viridiplantae</taxon>
        <taxon>Streptophyta</taxon>
        <taxon>Embryophyta</taxon>
        <taxon>Tracheophyta</taxon>
        <taxon>Spermatophyta</taxon>
        <taxon>Magnoliopsida</taxon>
        <taxon>Trochodendrales</taxon>
        <taxon>Trochodendraceae</taxon>
        <taxon>Tetracentron</taxon>
    </lineage>
</organism>
<evidence type="ECO:0000256" key="3">
    <source>
        <dbReference type="SAM" id="Coils"/>
    </source>
</evidence>
<evidence type="ECO:0000256" key="4">
    <source>
        <dbReference type="SAM" id="MobiDB-lite"/>
    </source>
</evidence>
<feature type="coiled-coil region" evidence="3">
    <location>
        <begin position="187"/>
        <end position="256"/>
    </location>
</feature>
<gene>
    <name evidence="5" type="ORF">HHK36_010851</name>
</gene>
<dbReference type="Proteomes" id="UP000655225">
    <property type="component" value="Unassembled WGS sequence"/>
</dbReference>
<keyword evidence="6" id="KW-1185">Reference proteome</keyword>
<feature type="compositionally biased region" description="Basic and acidic residues" evidence="4">
    <location>
        <begin position="61"/>
        <end position="90"/>
    </location>
</feature>
<evidence type="ECO:0000256" key="1">
    <source>
        <dbReference type="ARBA" id="ARBA00009778"/>
    </source>
</evidence>
<proteinExistence type="inferred from homology"/>
<dbReference type="OrthoDB" id="1932291at2759"/>
<dbReference type="OMA" id="MMSPYRD"/>
<feature type="coiled-coil region" evidence="3">
    <location>
        <begin position="537"/>
        <end position="571"/>
    </location>
</feature>
<keyword evidence="2 3" id="KW-0175">Coiled coil</keyword>
<feature type="region of interest" description="Disordered" evidence="4">
    <location>
        <begin position="598"/>
        <end position="638"/>
    </location>
</feature>
<evidence type="ECO:0000313" key="6">
    <source>
        <dbReference type="Proteomes" id="UP000655225"/>
    </source>
</evidence>
<dbReference type="EMBL" id="JABCRI010000007">
    <property type="protein sequence ID" value="KAF8402761.1"/>
    <property type="molecule type" value="Genomic_DNA"/>
</dbReference>
<dbReference type="PANTHER" id="PTHR34224:SF4">
    <property type="entry name" value="INTERACTOR OF CONSTITUTIVE ACTIVE ROPS 2, CHLOROPLASTIC"/>
    <property type="match status" value="1"/>
</dbReference>
<feature type="compositionally biased region" description="Low complexity" evidence="4">
    <location>
        <begin position="44"/>
        <end position="59"/>
    </location>
</feature>
<comment type="similarity">
    <text evidence="1">Belongs to the ICR family.</text>
</comment>
<reference evidence="5 6" key="1">
    <citation type="submission" date="2020-04" db="EMBL/GenBank/DDBJ databases">
        <title>Plant Genome Project.</title>
        <authorList>
            <person name="Zhang R.-G."/>
        </authorList>
    </citation>
    <scope>NUCLEOTIDE SEQUENCE [LARGE SCALE GENOMIC DNA]</scope>
    <source>
        <strain evidence="5">YNK0</strain>
        <tissue evidence="5">Leaf</tissue>
    </source>
</reference>
<evidence type="ECO:0000256" key="2">
    <source>
        <dbReference type="ARBA" id="ARBA00023054"/>
    </source>
</evidence>
<evidence type="ECO:0000313" key="5">
    <source>
        <dbReference type="EMBL" id="KAF8402761.1"/>
    </source>
</evidence>
<sequence>MSYYYLLIFLTSSHFADFESRSGSLEVPQRTSPVTTRAARQLKSTGSESDSASSAYSMSRTPKDRSPKVIERRSPRSPVTEKKRPSRLSELESQLAQLQEDLKKAKDQLCSSESWKRRAQQEAEDAKMQLLAMSMKLEESQQHLLELSASDEARVQELRKISQDRDRAWQSELEAVQKQHSVDSATLTSAMNEIQRLKIQLELVSESEAAQTKHAESDYAELQSLKLDLAETLSLIENMKNQLRDCKESEAQAQVLVSETLLQLEIAKTTMETLRLDGLKVMEAHNSLASELEESRDQVSSLEGLVSKLQADLVNVSSNSSGDPTCVDKFTELGENEVGKMDKLKAELNSVNLEVGQLRSALEEAEIRYQEEQIQSTMQIKSAYELVEQTKSQSFLREAELEAELKKTKDDIEELKANLMDKETELQSISEENEGLNMKIKMNQSSHRESELEMKLNKSNADITDMKANLMDKETELQSISEENKMLQLEIKKREMEMGKVNKEAVAEAEAARAAEREALMKLGYVTEEADTSSRRAVRVAEQLEAAQIANSEMEAELRRLKVQSDQWRKAAEAAAAVISTGHNGKFVERTGSLDGNYHPLTGKISSPYSEDLDDDSPKKKNGNMLKKIGVLWKKGQK</sequence>
<accession>A0A834ZB33</accession>
<comment type="caution">
    <text evidence="5">The sequence shown here is derived from an EMBL/GenBank/DDBJ whole genome shotgun (WGS) entry which is preliminary data.</text>
</comment>
<dbReference type="PANTHER" id="PTHR34224">
    <property type="entry name" value="INTERACTOR OF CONSTITUTIVE ACTIVE ROPS 2, CHLOROPLASTIC-RELATED"/>
    <property type="match status" value="1"/>
</dbReference>
<protein>
    <submittedName>
        <fullName evidence="5">Uncharacterized protein</fullName>
    </submittedName>
</protein>
<dbReference type="AlphaFoldDB" id="A0A834ZB33"/>
<feature type="coiled-coil region" evidence="3">
    <location>
        <begin position="341"/>
        <end position="497"/>
    </location>
</feature>